<feature type="domain" description="Aminotransferase class V" evidence="7">
    <location>
        <begin position="6"/>
        <end position="256"/>
    </location>
</feature>
<keyword evidence="4" id="KW-0663">Pyridoxal phosphate</keyword>
<keyword evidence="5" id="KW-0408">Iron</keyword>
<dbReference type="GO" id="GO:0051536">
    <property type="term" value="F:iron-sulfur cluster binding"/>
    <property type="evidence" value="ECO:0007669"/>
    <property type="project" value="UniProtKB-KW"/>
</dbReference>
<dbReference type="GO" id="GO:0016782">
    <property type="term" value="F:transferase activity, transferring sulphur-containing groups"/>
    <property type="evidence" value="ECO:0007669"/>
    <property type="project" value="UniProtKB-ARBA"/>
</dbReference>
<keyword evidence="3" id="KW-0479">Metal-binding</keyword>
<proteinExistence type="inferred from homology"/>
<dbReference type="GO" id="GO:0046872">
    <property type="term" value="F:metal ion binding"/>
    <property type="evidence" value="ECO:0007669"/>
    <property type="project" value="UniProtKB-KW"/>
</dbReference>
<feature type="non-terminal residue" evidence="8">
    <location>
        <position position="260"/>
    </location>
</feature>
<evidence type="ECO:0000256" key="3">
    <source>
        <dbReference type="ARBA" id="ARBA00022723"/>
    </source>
</evidence>
<sequence length="260" mass="28094">MLNQKVYLDFAATTPVDGRVMKAMLPFFSEQFGNPSSIHSFGQQAEAAVEDARNTVAEGLNSLASEIVFTACGSESDNLAIRGAAIAARELRGANHILISPVEHHAISNTAEQLKHHYGFNLEYIPVDEYGMVNPKDVAMRIQPDTAVVSVIYANNEVGTINSISEIGKICRQRNIPFHTDAVQVTAYLSMDMEALQVDLLSIGAHKFYGPKGVGALYIRDRTSFLPSQTGGGQETGLRAGTHNVPYIVGLAAAFIIAQE</sequence>
<dbReference type="InterPro" id="IPR015421">
    <property type="entry name" value="PyrdxlP-dep_Trfase_major"/>
</dbReference>
<gene>
    <name evidence="8" type="ORF">S01H4_35904</name>
</gene>
<evidence type="ECO:0000313" key="8">
    <source>
        <dbReference type="EMBL" id="GAG82367.1"/>
    </source>
</evidence>
<evidence type="ECO:0000256" key="1">
    <source>
        <dbReference type="ARBA" id="ARBA00001933"/>
    </source>
</evidence>
<accession>X1BMG4</accession>
<dbReference type="Pfam" id="PF00266">
    <property type="entry name" value="Aminotran_5"/>
    <property type="match status" value="1"/>
</dbReference>
<evidence type="ECO:0000259" key="7">
    <source>
        <dbReference type="Pfam" id="PF00266"/>
    </source>
</evidence>
<evidence type="ECO:0000256" key="2">
    <source>
        <dbReference type="ARBA" id="ARBA00006490"/>
    </source>
</evidence>
<name>X1BMG4_9ZZZZ</name>
<dbReference type="InterPro" id="IPR000192">
    <property type="entry name" value="Aminotrans_V_dom"/>
</dbReference>
<comment type="cofactor">
    <cofactor evidence="1">
        <name>pyridoxal 5'-phosphate</name>
        <dbReference type="ChEBI" id="CHEBI:597326"/>
    </cofactor>
</comment>
<dbReference type="PROSITE" id="PS00595">
    <property type="entry name" value="AA_TRANSFER_CLASS_5"/>
    <property type="match status" value="1"/>
</dbReference>
<dbReference type="Gene3D" id="3.40.640.10">
    <property type="entry name" value="Type I PLP-dependent aspartate aminotransferase-like (Major domain)"/>
    <property type="match status" value="1"/>
</dbReference>
<dbReference type="PANTHER" id="PTHR11601:SF34">
    <property type="entry name" value="CYSTEINE DESULFURASE"/>
    <property type="match status" value="1"/>
</dbReference>
<dbReference type="InterPro" id="IPR020578">
    <property type="entry name" value="Aminotrans_V_PyrdxlP_BS"/>
</dbReference>
<evidence type="ECO:0000256" key="5">
    <source>
        <dbReference type="ARBA" id="ARBA00023004"/>
    </source>
</evidence>
<evidence type="ECO:0000256" key="6">
    <source>
        <dbReference type="ARBA" id="ARBA00023014"/>
    </source>
</evidence>
<organism evidence="8">
    <name type="scientific">marine sediment metagenome</name>
    <dbReference type="NCBI Taxonomy" id="412755"/>
    <lineage>
        <taxon>unclassified sequences</taxon>
        <taxon>metagenomes</taxon>
        <taxon>ecological metagenomes</taxon>
    </lineage>
</organism>
<keyword evidence="6" id="KW-0411">Iron-sulfur</keyword>
<dbReference type="FunFam" id="3.40.640.10:FF:000084">
    <property type="entry name" value="IscS-like cysteine desulfurase"/>
    <property type="match status" value="1"/>
</dbReference>
<comment type="similarity">
    <text evidence="2">Belongs to the class-V pyridoxal-phosphate-dependent aminotransferase family. NifS/IscS subfamily.</text>
</comment>
<dbReference type="PANTHER" id="PTHR11601">
    <property type="entry name" value="CYSTEINE DESULFURYLASE FAMILY MEMBER"/>
    <property type="match status" value="1"/>
</dbReference>
<dbReference type="SUPFAM" id="SSF53383">
    <property type="entry name" value="PLP-dependent transferases"/>
    <property type="match status" value="1"/>
</dbReference>
<protein>
    <recommendedName>
        <fullName evidence="7">Aminotransferase class V domain-containing protein</fullName>
    </recommendedName>
</protein>
<dbReference type="AlphaFoldDB" id="X1BMG4"/>
<reference evidence="8" key="1">
    <citation type="journal article" date="2014" name="Front. Microbiol.">
        <title>High frequency of phylogenetically diverse reductive dehalogenase-homologous genes in deep subseafloor sedimentary metagenomes.</title>
        <authorList>
            <person name="Kawai M."/>
            <person name="Futagami T."/>
            <person name="Toyoda A."/>
            <person name="Takaki Y."/>
            <person name="Nishi S."/>
            <person name="Hori S."/>
            <person name="Arai W."/>
            <person name="Tsubouchi T."/>
            <person name="Morono Y."/>
            <person name="Uchiyama I."/>
            <person name="Ito T."/>
            <person name="Fujiyama A."/>
            <person name="Inagaki F."/>
            <person name="Takami H."/>
        </authorList>
    </citation>
    <scope>NUCLEOTIDE SEQUENCE</scope>
    <source>
        <strain evidence="8">Expedition CK06-06</strain>
    </source>
</reference>
<comment type="caution">
    <text evidence="8">The sequence shown here is derived from an EMBL/GenBank/DDBJ whole genome shotgun (WGS) entry which is preliminary data.</text>
</comment>
<dbReference type="EMBL" id="BART01019137">
    <property type="protein sequence ID" value="GAG82367.1"/>
    <property type="molecule type" value="Genomic_DNA"/>
</dbReference>
<evidence type="ECO:0000256" key="4">
    <source>
        <dbReference type="ARBA" id="ARBA00022898"/>
    </source>
</evidence>
<dbReference type="InterPro" id="IPR015424">
    <property type="entry name" value="PyrdxlP-dep_Trfase"/>
</dbReference>